<proteinExistence type="predicted"/>
<dbReference type="AlphaFoldDB" id="A0A232ELS9"/>
<evidence type="ECO:0000313" key="2">
    <source>
        <dbReference type="Proteomes" id="UP000215335"/>
    </source>
</evidence>
<dbReference type="EMBL" id="NNAY01003506">
    <property type="protein sequence ID" value="OXU19306.1"/>
    <property type="molecule type" value="Genomic_DNA"/>
</dbReference>
<protein>
    <submittedName>
        <fullName evidence="1">Uncharacterized protein</fullName>
    </submittedName>
</protein>
<reference evidence="1 2" key="1">
    <citation type="journal article" date="2017" name="Curr. Biol.">
        <title>The Evolution of Venom by Co-option of Single-Copy Genes.</title>
        <authorList>
            <person name="Martinson E.O."/>
            <person name="Mrinalini"/>
            <person name="Kelkar Y.D."/>
            <person name="Chang C.H."/>
            <person name="Werren J.H."/>
        </authorList>
    </citation>
    <scope>NUCLEOTIDE SEQUENCE [LARGE SCALE GENOMIC DNA]</scope>
    <source>
        <strain evidence="1 2">Alberta</strain>
        <tissue evidence="1">Whole body</tissue>
    </source>
</reference>
<comment type="caution">
    <text evidence="1">The sequence shown here is derived from an EMBL/GenBank/DDBJ whole genome shotgun (WGS) entry which is preliminary data.</text>
</comment>
<name>A0A232ELS9_9HYME</name>
<gene>
    <name evidence="1" type="ORF">TSAR_003900</name>
</gene>
<accession>A0A232ELS9</accession>
<dbReference type="Proteomes" id="UP000215335">
    <property type="component" value="Unassembled WGS sequence"/>
</dbReference>
<organism evidence="1 2">
    <name type="scientific">Trichomalopsis sarcophagae</name>
    <dbReference type="NCBI Taxonomy" id="543379"/>
    <lineage>
        <taxon>Eukaryota</taxon>
        <taxon>Metazoa</taxon>
        <taxon>Ecdysozoa</taxon>
        <taxon>Arthropoda</taxon>
        <taxon>Hexapoda</taxon>
        <taxon>Insecta</taxon>
        <taxon>Pterygota</taxon>
        <taxon>Neoptera</taxon>
        <taxon>Endopterygota</taxon>
        <taxon>Hymenoptera</taxon>
        <taxon>Apocrita</taxon>
        <taxon>Proctotrupomorpha</taxon>
        <taxon>Chalcidoidea</taxon>
        <taxon>Pteromalidae</taxon>
        <taxon>Pteromalinae</taxon>
        <taxon>Trichomalopsis</taxon>
    </lineage>
</organism>
<feature type="non-terminal residue" evidence="1">
    <location>
        <position position="1"/>
    </location>
</feature>
<keyword evidence="2" id="KW-1185">Reference proteome</keyword>
<evidence type="ECO:0000313" key="1">
    <source>
        <dbReference type="EMBL" id="OXU19306.1"/>
    </source>
</evidence>
<sequence length="106" mass="12067">GIIKYLCRWGFSDPNKKISAIIHSSTEILYPTTTPNYSAYLNPSTVHTLKLSIPVPILSLTLIARFSTFIPSFTYFIYSIASPHKHLYRQIQNRTIVTSEHTRPLG</sequence>